<dbReference type="Gene3D" id="1.25.40.10">
    <property type="entry name" value="Tetratricopeptide repeat domain"/>
    <property type="match status" value="1"/>
</dbReference>
<sequence>MSAAGQPHTQNTITGGVFFNTVVQGSNVTVVLPPAVTPALSGLPQASTSFTGRDIQLGELLQALVPAGEGGGAPVLVSATVGLAGVGKTELVVQAAHRAMSRPGWFCGGVLFVDLFGYDPDPAGDASSRRVSTGEVLGGLLQALGMPGEYVPAGVQDRSRLFRSVLAAYAGQGKRILLVIDNAATVGQVAPLLPGDGVTATLVTSRDNLDIEARRHELKVLDREASVRLLADVLRRVDPADTRIRDEADAAGRVADLCAGLPLALRIVAARLASRRTRPVADLAEALAAEHTRLDQLQRADRAVRAAFDLSYRTLTPRHATLFRRLPVNPGPDISVQAAARLVDLDPAATDLVLEELSDTHLIEPGTVWNRWRMHDLVRLYAAQHPDSSDDQHDQALTRLLAYYRTTTEAAKTHLQQPPPEALSSRFGDRAAALAWLDSERVNLIAACTTAATHTDHHTTSIRLAFDLAQFLDFRRRFDDWITITTTALHLLRQTGDRHGEGTALNNLGLALQQVRRFQEAITAHQQDLAICREIGHRHGEGTALNSLGLALRQVRRFQEAITAHQQATDIYRETGDRHSEGTALNNLGLALQQVRRFQEAITAHQQDLAICREIGDRHGEGRALNNLGSALQQVRRFEEAITAYQQAAGIFREIGDRHGEGTALNNLGSALQQVRRFDKARSSWTKAVEAFTDTGDAESAALVKNWLTEMDGEDPAPSA</sequence>
<accession>A0A8J3BC70</accession>
<reference evidence="1" key="1">
    <citation type="journal article" date="2014" name="Int. J. Syst. Evol. Microbiol.">
        <title>Complete genome sequence of Corynebacterium casei LMG S-19264T (=DSM 44701T), isolated from a smear-ripened cheese.</title>
        <authorList>
            <consortium name="US DOE Joint Genome Institute (JGI-PGF)"/>
            <person name="Walter F."/>
            <person name="Albersmeier A."/>
            <person name="Kalinowski J."/>
            <person name="Ruckert C."/>
        </authorList>
    </citation>
    <scope>NUCLEOTIDE SEQUENCE</scope>
    <source>
        <strain evidence="1">JCM 3090</strain>
    </source>
</reference>
<dbReference type="InterPro" id="IPR027417">
    <property type="entry name" value="P-loop_NTPase"/>
</dbReference>
<reference evidence="1" key="2">
    <citation type="submission" date="2020-09" db="EMBL/GenBank/DDBJ databases">
        <authorList>
            <person name="Sun Q."/>
            <person name="Ohkuma M."/>
        </authorList>
    </citation>
    <scope>NUCLEOTIDE SEQUENCE</scope>
    <source>
        <strain evidence="1">JCM 3090</strain>
    </source>
</reference>
<evidence type="ECO:0000313" key="2">
    <source>
        <dbReference type="Proteomes" id="UP000649739"/>
    </source>
</evidence>
<evidence type="ECO:0000313" key="1">
    <source>
        <dbReference type="EMBL" id="GGK10964.1"/>
    </source>
</evidence>
<dbReference type="PANTHER" id="PTHR47691:SF3">
    <property type="entry name" value="HTH-TYPE TRANSCRIPTIONAL REGULATOR RV0890C-RELATED"/>
    <property type="match status" value="1"/>
</dbReference>
<dbReference type="InterPro" id="IPR019734">
    <property type="entry name" value="TPR_rpt"/>
</dbReference>
<proteinExistence type="predicted"/>
<dbReference type="InterPro" id="IPR011990">
    <property type="entry name" value="TPR-like_helical_dom_sf"/>
</dbReference>
<dbReference type="PANTHER" id="PTHR47691">
    <property type="entry name" value="REGULATOR-RELATED"/>
    <property type="match status" value="1"/>
</dbReference>
<organism evidence="1 2">
    <name type="scientific">Pilimelia anulata</name>
    <dbReference type="NCBI Taxonomy" id="53371"/>
    <lineage>
        <taxon>Bacteria</taxon>
        <taxon>Bacillati</taxon>
        <taxon>Actinomycetota</taxon>
        <taxon>Actinomycetes</taxon>
        <taxon>Micromonosporales</taxon>
        <taxon>Micromonosporaceae</taxon>
        <taxon>Pilimelia</taxon>
    </lineage>
</organism>
<dbReference type="GO" id="GO:0043531">
    <property type="term" value="F:ADP binding"/>
    <property type="evidence" value="ECO:0007669"/>
    <property type="project" value="InterPro"/>
</dbReference>
<comment type="caution">
    <text evidence="1">The sequence shown here is derived from an EMBL/GenBank/DDBJ whole genome shotgun (WGS) entry which is preliminary data.</text>
</comment>
<gene>
    <name evidence="1" type="ORF">GCM10010123_46150</name>
</gene>
<dbReference type="SMART" id="SM00028">
    <property type="entry name" value="TPR"/>
    <property type="match status" value="5"/>
</dbReference>
<name>A0A8J3BC70_9ACTN</name>
<dbReference type="Proteomes" id="UP000649739">
    <property type="component" value="Unassembled WGS sequence"/>
</dbReference>
<dbReference type="EMBL" id="BMQB01000016">
    <property type="protein sequence ID" value="GGK10964.1"/>
    <property type="molecule type" value="Genomic_DNA"/>
</dbReference>
<dbReference type="SUPFAM" id="SSF52540">
    <property type="entry name" value="P-loop containing nucleoside triphosphate hydrolases"/>
    <property type="match status" value="1"/>
</dbReference>
<dbReference type="Gene3D" id="3.40.50.300">
    <property type="entry name" value="P-loop containing nucleotide triphosphate hydrolases"/>
    <property type="match status" value="1"/>
</dbReference>
<dbReference type="Pfam" id="PF13424">
    <property type="entry name" value="TPR_12"/>
    <property type="match status" value="2"/>
</dbReference>
<dbReference type="AlphaFoldDB" id="A0A8J3BC70"/>
<protein>
    <submittedName>
        <fullName evidence="1">Uncharacterized protein</fullName>
    </submittedName>
</protein>
<keyword evidence="2" id="KW-1185">Reference proteome</keyword>
<dbReference type="PRINTS" id="PR00364">
    <property type="entry name" value="DISEASERSIST"/>
</dbReference>
<dbReference type="SUPFAM" id="SSF48452">
    <property type="entry name" value="TPR-like"/>
    <property type="match status" value="1"/>
</dbReference>
<dbReference type="RefSeq" id="WP_189172328.1">
    <property type="nucleotide sequence ID" value="NZ_BMQB01000016.1"/>
</dbReference>